<evidence type="ECO:0000256" key="1">
    <source>
        <dbReference type="SAM" id="Phobius"/>
    </source>
</evidence>
<organism evidence="3 4">
    <name type="scientific">Corynebacterium deserti GIMN1.010</name>
    <dbReference type="NCBI Taxonomy" id="931089"/>
    <lineage>
        <taxon>Bacteria</taxon>
        <taxon>Bacillati</taxon>
        <taxon>Actinomycetota</taxon>
        <taxon>Actinomycetes</taxon>
        <taxon>Mycobacteriales</taxon>
        <taxon>Corynebacteriaceae</taxon>
        <taxon>Corynebacterium</taxon>
    </lineage>
</organism>
<keyword evidence="1" id="KW-1133">Transmembrane helix</keyword>
<evidence type="ECO:0000313" key="4">
    <source>
        <dbReference type="Proteomes" id="UP000068067"/>
    </source>
</evidence>
<sequence>MLPTNGGQGLVIFVAMLLGWELPITSLQILWINLITAITLSLALSFEPAEPGIMDRAPRNPKSGLIVKT</sequence>
<dbReference type="EMBL" id="CP009220">
    <property type="protein sequence ID" value="ALC05897.1"/>
    <property type="molecule type" value="Genomic_DNA"/>
</dbReference>
<feature type="domain" description="Cation-transporting P-type ATPase C-terminal" evidence="2">
    <location>
        <begin position="21"/>
        <end position="66"/>
    </location>
</feature>
<gene>
    <name evidence="3" type="ORF">CDES_07440</name>
</gene>
<dbReference type="KEGG" id="cdx:CDES_07440"/>
<dbReference type="Gene3D" id="1.20.1110.10">
    <property type="entry name" value="Calcium-transporting ATPase, transmembrane domain"/>
    <property type="match status" value="1"/>
</dbReference>
<evidence type="ECO:0000313" key="3">
    <source>
        <dbReference type="EMBL" id="ALC05897.1"/>
    </source>
</evidence>
<reference evidence="3 4" key="1">
    <citation type="submission" date="2014-08" db="EMBL/GenBank/DDBJ databases">
        <title>Complete genome sequence of Corynebacterium deserti GIMN1.010 (=DSM 45689), isolated from desert sand in western China.</title>
        <authorList>
            <person name="Ruckert C."/>
            <person name="Albersmeier A."/>
            <person name="Kalinowski J."/>
        </authorList>
    </citation>
    <scope>NUCLEOTIDE SEQUENCE [LARGE SCALE GENOMIC DNA]</scope>
    <source>
        <strain evidence="3 4">GIMN1.010</strain>
    </source>
</reference>
<keyword evidence="4" id="KW-1185">Reference proteome</keyword>
<dbReference type="SUPFAM" id="SSF81665">
    <property type="entry name" value="Calcium ATPase, transmembrane domain M"/>
    <property type="match status" value="1"/>
</dbReference>
<dbReference type="STRING" id="931089.CDES_07440"/>
<keyword evidence="1" id="KW-0812">Transmembrane</keyword>
<dbReference type="InterPro" id="IPR023298">
    <property type="entry name" value="ATPase_P-typ_TM_dom_sf"/>
</dbReference>
<feature type="transmembrane region" description="Helical" evidence="1">
    <location>
        <begin position="6"/>
        <end position="22"/>
    </location>
</feature>
<dbReference type="AlphaFoldDB" id="A0A0M4CLW6"/>
<keyword evidence="1" id="KW-0472">Membrane</keyword>
<name>A0A0M4CLW6_9CORY</name>
<dbReference type="Pfam" id="PF00689">
    <property type="entry name" value="Cation_ATPase_C"/>
    <property type="match status" value="1"/>
</dbReference>
<evidence type="ECO:0000259" key="2">
    <source>
        <dbReference type="Pfam" id="PF00689"/>
    </source>
</evidence>
<dbReference type="PATRIC" id="fig|931089.4.peg.1503"/>
<dbReference type="InterPro" id="IPR006068">
    <property type="entry name" value="ATPase_P-typ_cation-transptr_C"/>
</dbReference>
<accession>A0A0M4CLW6</accession>
<proteinExistence type="predicted"/>
<protein>
    <recommendedName>
        <fullName evidence="2">Cation-transporting P-type ATPase C-terminal domain-containing protein</fullName>
    </recommendedName>
</protein>
<dbReference type="Proteomes" id="UP000068067">
    <property type="component" value="Chromosome"/>
</dbReference>